<dbReference type="Proteomes" id="UP000438429">
    <property type="component" value="Unassembled WGS sequence"/>
</dbReference>
<protein>
    <submittedName>
        <fullName evidence="1">Uncharacterized protein</fullName>
    </submittedName>
</protein>
<reference evidence="1 2" key="1">
    <citation type="submission" date="2019-06" db="EMBL/GenBank/DDBJ databases">
        <title>Draft genomes of female and male turbot (Scophthalmus maximus).</title>
        <authorList>
            <person name="Xu H."/>
            <person name="Xu X.-W."/>
            <person name="Shao C."/>
            <person name="Chen S."/>
        </authorList>
    </citation>
    <scope>NUCLEOTIDE SEQUENCE [LARGE SCALE GENOMIC DNA]</scope>
    <source>
        <strain evidence="1">Ysfricsl-2016a</strain>
        <tissue evidence="1">Blood</tissue>
    </source>
</reference>
<organism evidence="1 2">
    <name type="scientific">Scophthalmus maximus</name>
    <name type="common">Turbot</name>
    <name type="synonym">Psetta maxima</name>
    <dbReference type="NCBI Taxonomy" id="52904"/>
    <lineage>
        <taxon>Eukaryota</taxon>
        <taxon>Metazoa</taxon>
        <taxon>Chordata</taxon>
        <taxon>Craniata</taxon>
        <taxon>Vertebrata</taxon>
        <taxon>Euteleostomi</taxon>
        <taxon>Actinopterygii</taxon>
        <taxon>Neopterygii</taxon>
        <taxon>Teleostei</taxon>
        <taxon>Neoteleostei</taxon>
        <taxon>Acanthomorphata</taxon>
        <taxon>Carangaria</taxon>
        <taxon>Pleuronectiformes</taxon>
        <taxon>Pleuronectoidei</taxon>
        <taxon>Scophthalmidae</taxon>
        <taxon>Scophthalmus</taxon>
    </lineage>
</organism>
<name>A0A6A4SJT8_SCOMX</name>
<evidence type="ECO:0000313" key="1">
    <source>
        <dbReference type="EMBL" id="KAF0031264.1"/>
    </source>
</evidence>
<gene>
    <name evidence="1" type="ORF">F2P81_015819</name>
</gene>
<proteinExistence type="predicted"/>
<accession>A0A6A4SJT8</accession>
<dbReference type="EMBL" id="VEVO01000014">
    <property type="protein sequence ID" value="KAF0031264.1"/>
    <property type="molecule type" value="Genomic_DNA"/>
</dbReference>
<evidence type="ECO:0000313" key="2">
    <source>
        <dbReference type="Proteomes" id="UP000438429"/>
    </source>
</evidence>
<sequence>MANALKYGSSSARRRQNTEVLLKAAVYKGLVNHIMLNRAAAREPAVFRCHSLEESLMQLLLNQTCSSHFNLRSSAFTLEFDSAIVARRTNDNDTILPDPSLFTIRIIEKFKENEVKVHRCS</sequence>
<dbReference type="AlphaFoldDB" id="A0A6A4SJT8"/>
<comment type="caution">
    <text evidence="1">The sequence shown here is derived from an EMBL/GenBank/DDBJ whole genome shotgun (WGS) entry which is preliminary data.</text>
</comment>